<sequence>MNSMTTPPIERADWVPSRHSSSSSKSCLSPAKSSSNVGLNILTPPSGRLLDRADGQMMAKEKETVGSGQEQPTLTIANGILPAGRQSAAPQSVQFDDSSWALQWLQFRLAGAFQMTIAASTTPSSSSWTP</sequence>
<dbReference type="EMBL" id="JAOYFB010000005">
    <property type="protein sequence ID" value="KAK4016342.1"/>
    <property type="molecule type" value="Genomic_DNA"/>
</dbReference>
<gene>
    <name evidence="2" type="ORF">OUZ56_031293</name>
</gene>
<keyword evidence="3" id="KW-1185">Reference proteome</keyword>
<organism evidence="2 3">
    <name type="scientific">Daphnia magna</name>
    <dbReference type="NCBI Taxonomy" id="35525"/>
    <lineage>
        <taxon>Eukaryota</taxon>
        <taxon>Metazoa</taxon>
        <taxon>Ecdysozoa</taxon>
        <taxon>Arthropoda</taxon>
        <taxon>Crustacea</taxon>
        <taxon>Branchiopoda</taxon>
        <taxon>Diplostraca</taxon>
        <taxon>Cladocera</taxon>
        <taxon>Anomopoda</taxon>
        <taxon>Daphniidae</taxon>
        <taxon>Daphnia</taxon>
    </lineage>
</organism>
<protein>
    <submittedName>
        <fullName evidence="2">Uncharacterized protein</fullName>
    </submittedName>
</protein>
<reference evidence="2 3" key="1">
    <citation type="journal article" date="2023" name="Nucleic Acids Res.">
        <title>The hologenome of Daphnia magna reveals possible DNA methylation and microbiome-mediated evolution of the host genome.</title>
        <authorList>
            <person name="Chaturvedi A."/>
            <person name="Li X."/>
            <person name="Dhandapani V."/>
            <person name="Marshall H."/>
            <person name="Kissane S."/>
            <person name="Cuenca-Cambronero M."/>
            <person name="Asole G."/>
            <person name="Calvet F."/>
            <person name="Ruiz-Romero M."/>
            <person name="Marangio P."/>
            <person name="Guigo R."/>
            <person name="Rago D."/>
            <person name="Mirbahai L."/>
            <person name="Eastwood N."/>
            <person name="Colbourne J.K."/>
            <person name="Zhou J."/>
            <person name="Mallon E."/>
            <person name="Orsini L."/>
        </authorList>
    </citation>
    <scope>NUCLEOTIDE SEQUENCE [LARGE SCALE GENOMIC DNA]</scope>
    <source>
        <strain evidence="2">LRV0_1</strain>
    </source>
</reference>
<evidence type="ECO:0000256" key="1">
    <source>
        <dbReference type="SAM" id="MobiDB-lite"/>
    </source>
</evidence>
<feature type="compositionally biased region" description="Low complexity" evidence="1">
    <location>
        <begin position="17"/>
        <end position="35"/>
    </location>
</feature>
<proteinExistence type="predicted"/>
<comment type="caution">
    <text evidence="2">The sequence shown here is derived from an EMBL/GenBank/DDBJ whole genome shotgun (WGS) entry which is preliminary data.</text>
</comment>
<feature type="region of interest" description="Disordered" evidence="1">
    <location>
        <begin position="1"/>
        <end position="47"/>
    </location>
</feature>
<evidence type="ECO:0000313" key="2">
    <source>
        <dbReference type="EMBL" id="KAK4016342.1"/>
    </source>
</evidence>
<name>A0ABQ9ZTU4_9CRUS</name>
<accession>A0ABQ9ZTU4</accession>
<evidence type="ECO:0000313" key="3">
    <source>
        <dbReference type="Proteomes" id="UP001234178"/>
    </source>
</evidence>
<dbReference type="Proteomes" id="UP001234178">
    <property type="component" value="Unassembled WGS sequence"/>
</dbReference>